<sequence length="53" mass="6370">FECTECPMTFNRKNSLRRHTQLHRGEKPFHCTACSKSFSRLDIFKRHKISKKC</sequence>
<evidence type="ECO:0000256" key="3">
    <source>
        <dbReference type="ARBA" id="ARBA00022771"/>
    </source>
</evidence>
<evidence type="ECO:0000313" key="8">
    <source>
        <dbReference type="Proteomes" id="UP000070444"/>
    </source>
</evidence>
<dbReference type="FunFam" id="3.30.160.60:FF:000110">
    <property type="entry name" value="Zinc finger protein-like"/>
    <property type="match status" value="1"/>
</dbReference>
<dbReference type="SMART" id="SM00355">
    <property type="entry name" value="ZnF_C2H2"/>
    <property type="match status" value="2"/>
</dbReference>
<dbReference type="GO" id="GO:0008270">
    <property type="term" value="F:zinc ion binding"/>
    <property type="evidence" value="ECO:0007669"/>
    <property type="project" value="UniProtKB-KW"/>
</dbReference>
<keyword evidence="3 5" id="KW-0863">Zinc-finger</keyword>
<dbReference type="InterPro" id="IPR036236">
    <property type="entry name" value="Znf_C2H2_sf"/>
</dbReference>
<dbReference type="AlphaFoldDB" id="A0A137PAL4"/>
<dbReference type="SUPFAM" id="SSF57667">
    <property type="entry name" value="beta-beta-alpha zinc fingers"/>
    <property type="match status" value="1"/>
</dbReference>
<feature type="domain" description="C2H2-type" evidence="6">
    <location>
        <begin position="1"/>
        <end position="28"/>
    </location>
</feature>
<evidence type="ECO:0000256" key="4">
    <source>
        <dbReference type="ARBA" id="ARBA00022833"/>
    </source>
</evidence>
<dbReference type="GO" id="GO:0000981">
    <property type="term" value="F:DNA-binding transcription factor activity, RNA polymerase II-specific"/>
    <property type="evidence" value="ECO:0007669"/>
    <property type="project" value="TreeGrafter"/>
</dbReference>
<feature type="non-terminal residue" evidence="7">
    <location>
        <position position="53"/>
    </location>
</feature>
<keyword evidence="8" id="KW-1185">Reference proteome</keyword>
<dbReference type="Pfam" id="PF12874">
    <property type="entry name" value="zf-met"/>
    <property type="match status" value="1"/>
</dbReference>
<dbReference type="PROSITE" id="PS00028">
    <property type="entry name" value="ZINC_FINGER_C2H2_1"/>
    <property type="match status" value="1"/>
</dbReference>
<evidence type="ECO:0000256" key="2">
    <source>
        <dbReference type="ARBA" id="ARBA00022737"/>
    </source>
</evidence>
<dbReference type="EMBL" id="KQ964461">
    <property type="protein sequence ID" value="KXN72053.1"/>
    <property type="molecule type" value="Genomic_DNA"/>
</dbReference>
<dbReference type="Pfam" id="PF00096">
    <property type="entry name" value="zf-C2H2"/>
    <property type="match status" value="1"/>
</dbReference>
<reference evidence="7 8" key="1">
    <citation type="journal article" date="2015" name="Genome Biol. Evol.">
        <title>Phylogenomic analyses indicate that early fungi evolved digesting cell walls of algal ancestors of land plants.</title>
        <authorList>
            <person name="Chang Y."/>
            <person name="Wang S."/>
            <person name="Sekimoto S."/>
            <person name="Aerts A.L."/>
            <person name="Choi C."/>
            <person name="Clum A."/>
            <person name="LaButti K.M."/>
            <person name="Lindquist E.A."/>
            <person name="Yee Ngan C."/>
            <person name="Ohm R.A."/>
            <person name="Salamov A.A."/>
            <person name="Grigoriev I.V."/>
            <person name="Spatafora J.W."/>
            <person name="Berbee M.L."/>
        </authorList>
    </citation>
    <scope>NUCLEOTIDE SEQUENCE [LARGE SCALE GENOMIC DNA]</scope>
    <source>
        <strain evidence="7 8">NRRL 28638</strain>
    </source>
</reference>
<protein>
    <recommendedName>
        <fullName evidence="6">C2H2-type domain-containing protein</fullName>
    </recommendedName>
</protein>
<dbReference type="FunFam" id="3.30.160.60:FF:000446">
    <property type="entry name" value="Zinc finger protein"/>
    <property type="match status" value="1"/>
</dbReference>
<proteinExistence type="predicted"/>
<dbReference type="Proteomes" id="UP000070444">
    <property type="component" value="Unassembled WGS sequence"/>
</dbReference>
<dbReference type="PROSITE" id="PS50157">
    <property type="entry name" value="ZINC_FINGER_C2H2_2"/>
    <property type="match status" value="1"/>
</dbReference>
<dbReference type="InterPro" id="IPR013087">
    <property type="entry name" value="Znf_C2H2_type"/>
</dbReference>
<keyword evidence="1" id="KW-0479">Metal-binding</keyword>
<dbReference type="PANTHER" id="PTHR23235">
    <property type="entry name" value="KRUEPPEL-LIKE TRANSCRIPTION FACTOR"/>
    <property type="match status" value="1"/>
</dbReference>
<organism evidence="7 8">
    <name type="scientific">Conidiobolus coronatus (strain ATCC 28846 / CBS 209.66 / NRRL 28638)</name>
    <name type="common">Delacroixia coronata</name>
    <dbReference type="NCBI Taxonomy" id="796925"/>
    <lineage>
        <taxon>Eukaryota</taxon>
        <taxon>Fungi</taxon>
        <taxon>Fungi incertae sedis</taxon>
        <taxon>Zoopagomycota</taxon>
        <taxon>Entomophthoromycotina</taxon>
        <taxon>Entomophthoromycetes</taxon>
        <taxon>Entomophthorales</taxon>
        <taxon>Ancylistaceae</taxon>
        <taxon>Conidiobolus</taxon>
    </lineage>
</organism>
<keyword evidence="2" id="KW-0677">Repeat</keyword>
<gene>
    <name evidence="7" type="ORF">CONCODRAFT_31340</name>
</gene>
<evidence type="ECO:0000256" key="5">
    <source>
        <dbReference type="PROSITE-ProRule" id="PRU00042"/>
    </source>
</evidence>
<feature type="non-terminal residue" evidence="7">
    <location>
        <position position="1"/>
    </location>
</feature>
<dbReference type="STRING" id="796925.A0A137PAL4"/>
<dbReference type="OrthoDB" id="8922241at2759"/>
<evidence type="ECO:0000259" key="6">
    <source>
        <dbReference type="PROSITE" id="PS50157"/>
    </source>
</evidence>
<keyword evidence="4" id="KW-0862">Zinc</keyword>
<accession>A0A137PAL4</accession>
<evidence type="ECO:0000313" key="7">
    <source>
        <dbReference type="EMBL" id="KXN72053.1"/>
    </source>
</evidence>
<dbReference type="GO" id="GO:0000978">
    <property type="term" value="F:RNA polymerase II cis-regulatory region sequence-specific DNA binding"/>
    <property type="evidence" value="ECO:0007669"/>
    <property type="project" value="TreeGrafter"/>
</dbReference>
<dbReference type="Gene3D" id="3.30.160.60">
    <property type="entry name" value="Classic Zinc Finger"/>
    <property type="match status" value="2"/>
</dbReference>
<name>A0A137PAL4_CONC2</name>
<evidence type="ECO:0000256" key="1">
    <source>
        <dbReference type="ARBA" id="ARBA00022723"/>
    </source>
</evidence>
<dbReference type="PANTHER" id="PTHR23235:SF120">
    <property type="entry name" value="KRUPPEL-LIKE FACTOR 15"/>
    <property type="match status" value="1"/>
</dbReference>